<evidence type="ECO:0000259" key="12">
    <source>
        <dbReference type="PROSITE" id="PS51186"/>
    </source>
</evidence>
<dbReference type="OrthoDB" id="9807749at2"/>
<evidence type="ECO:0000256" key="5">
    <source>
        <dbReference type="ARBA" id="ARBA00022490"/>
    </source>
</evidence>
<comment type="catalytic activity">
    <reaction evidence="1 9 11">
        <text>1-(5-phospho-beta-D-ribosyl)-5-[(5-phospho-beta-D-ribosylamino)methylideneamino]imidazole-4-carboxamide = 5-[(5-phospho-1-deoxy-D-ribulos-1-ylimino)methylamino]-1-(5-phospho-beta-D-ribosyl)imidazole-4-carboxamide</text>
        <dbReference type="Rhea" id="RHEA:15469"/>
        <dbReference type="ChEBI" id="CHEBI:58435"/>
        <dbReference type="ChEBI" id="CHEBI:58525"/>
        <dbReference type="EC" id="5.3.1.16"/>
    </reaction>
</comment>
<dbReference type="InterPro" id="IPR011060">
    <property type="entry name" value="RibuloseP-bd_barrel"/>
</dbReference>
<dbReference type="NCBIfam" id="TIGR00007">
    <property type="entry name" value="1-(5-phosphoribosyl)-5-[(5-phosphoribosylamino)methylideneamino]imidazole-4-carboxamide isomerase"/>
    <property type="match status" value="1"/>
</dbReference>
<keyword evidence="8 9" id="KW-0413">Isomerase</keyword>
<dbReference type="PANTHER" id="PTHR43090">
    <property type="entry name" value="1-(5-PHOSPHORIBOSYL)-5-[(5-PHOSPHORIBOSYLAMINO)METHYLIDENEAMINO] IMIDAZOLE-4-CARBOXAMIDE ISOMERASE"/>
    <property type="match status" value="1"/>
</dbReference>
<comment type="subcellular location">
    <subcellularLocation>
        <location evidence="2 9 11">Cytoplasm</location>
    </subcellularLocation>
</comment>
<protein>
    <recommendedName>
        <fullName evidence="9 11">1-(5-phosphoribosyl)-5-[(5-phosphoribosylamino)methylideneamino] imidazole-4-carboxamide isomerase</fullName>
        <ecNumber evidence="9 11">5.3.1.16</ecNumber>
    </recommendedName>
    <alternativeName>
        <fullName evidence="9">Phosphoribosylformimino-5-aminoimidazole carboxamide ribotide isomerase</fullName>
    </alternativeName>
</protein>
<dbReference type="CDD" id="cd04732">
    <property type="entry name" value="HisA"/>
    <property type="match status" value="1"/>
</dbReference>
<sequence length="448" mass="47954">MNTAPAPRLTTERLQSLSEDDLQSLCEATHAAILDGGGFGWLSPPPHDVLERYFRGLLLVPERQLFVARHDGVIVGAAQMVRPPRNNEAQAMSAALMHFYIAPYARGLGLGRLLLTEVEQCARAMGYQILNLDVRATQEDAVALFRAHGFYHWGTHPSYARANGQTVSGLFFTKRLQDDERIVPAHPQDTSTPIPAAGHAAVTGHSLTLYPAIDLKDGSCVRLRRGEMDHATVYSDDPGAQARAWIHAGYRWLHVVDLNGAFAGRSANTEAIEAIIANATVPVQLGGGLRDLESIGHWLSAGITRVILGSVAVKNPDLVREACRLFPGRIVAGIDARSGQVATEGWAETSEMKAVDLGLRMQDAGVASVIFTEISRDGMLTGIDIAQTAELANTLDIPVIASGGVGSLEHLEALRAATAQAPGIEGVIVGRALYDGRINPADALRVLA</sequence>
<name>A0A2S3VZ39_9PROT</name>
<evidence type="ECO:0000256" key="8">
    <source>
        <dbReference type="ARBA" id="ARBA00023235"/>
    </source>
</evidence>
<dbReference type="InterPro" id="IPR044524">
    <property type="entry name" value="Isoase_HisA-like"/>
</dbReference>
<keyword evidence="6 9" id="KW-0028">Amino-acid biosynthesis</keyword>
<dbReference type="FunFam" id="3.20.20.70:FF:000009">
    <property type="entry name" value="1-(5-phosphoribosyl)-5-[(5-phosphoribosylamino)methylideneamino] imidazole-4-carboxamide isomerase"/>
    <property type="match status" value="1"/>
</dbReference>
<dbReference type="PANTHER" id="PTHR43090:SF2">
    <property type="entry name" value="1-(5-PHOSPHORIBOSYL)-5-[(5-PHOSPHORIBOSYLAMINO)METHYLIDENEAMINO] IMIDAZOLE-4-CARBOXAMIDE ISOMERASE"/>
    <property type="match status" value="1"/>
</dbReference>
<dbReference type="InterPro" id="IPR006062">
    <property type="entry name" value="His_biosynth"/>
</dbReference>
<comment type="pathway">
    <text evidence="3 9 11">Amino-acid biosynthesis; L-histidine biosynthesis; L-histidine from 5-phospho-alpha-D-ribose 1-diphosphate: step 4/9.</text>
</comment>
<dbReference type="Gene3D" id="3.40.630.30">
    <property type="match status" value="1"/>
</dbReference>
<dbReference type="InterPro" id="IPR006063">
    <property type="entry name" value="HisA_bact_arch"/>
</dbReference>
<dbReference type="GO" id="GO:0016747">
    <property type="term" value="F:acyltransferase activity, transferring groups other than amino-acyl groups"/>
    <property type="evidence" value="ECO:0007669"/>
    <property type="project" value="InterPro"/>
</dbReference>
<evidence type="ECO:0000256" key="4">
    <source>
        <dbReference type="ARBA" id="ARBA00009667"/>
    </source>
</evidence>
<evidence type="ECO:0000256" key="10">
    <source>
        <dbReference type="RuleBase" id="RU003657"/>
    </source>
</evidence>
<keyword evidence="14" id="KW-1185">Reference proteome</keyword>
<dbReference type="UniPathway" id="UPA00031">
    <property type="reaction ID" value="UER00009"/>
</dbReference>
<dbReference type="InterPro" id="IPR016181">
    <property type="entry name" value="Acyl_CoA_acyltransferase"/>
</dbReference>
<proteinExistence type="inferred from homology"/>
<dbReference type="GO" id="GO:0005737">
    <property type="term" value="C:cytoplasm"/>
    <property type="evidence" value="ECO:0007669"/>
    <property type="project" value="UniProtKB-SubCell"/>
</dbReference>
<evidence type="ECO:0000256" key="2">
    <source>
        <dbReference type="ARBA" id="ARBA00004496"/>
    </source>
</evidence>
<feature type="active site" description="Proton donor" evidence="9">
    <location>
        <position position="335"/>
    </location>
</feature>
<keyword evidence="5 9" id="KW-0963">Cytoplasm</keyword>
<dbReference type="InterPro" id="IPR000182">
    <property type="entry name" value="GNAT_dom"/>
</dbReference>
<dbReference type="Pfam" id="PF00583">
    <property type="entry name" value="Acetyltransf_1"/>
    <property type="match status" value="1"/>
</dbReference>
<dbReference type="Gene3D" id="3.20.20.70">
    <property type="entry name" value="Aldolase class I"/>
    <property type="match status" value="1"/>
</dbReference>
<reference evidence="13 14" key="1">
    <citation type="submission" date="2018-01" db="EMBL/GenBank/DDBJ databases">
        <title>Draft Genome Sequence of Komagataeibacter maltaceti LMG 1529, a Vinegar Producing Acetic Acid Bacterium Isolated from Malt Vinegar Brewery Acetifiers.</title>
        <authorList>
            <person name="Zhang Q."/>
            <person name="Hollensteiner J."/>
            <person name="Poehlein A."/>
            <person name="Daniel R."/>
        </authorList>
    </citation>
    <scope>NUCLEOTIDE SEQUENCE [LARGE SCALE GENOMIC DNA]</scope>
    <source>
        <strain evidence="13 14">LMG 1529</strain>
    </source>
</reference>
<gene>
    <name evidence="9 13" type="primary">hisA</name>
    <name evidence="13" type="ORF">KMAL_24740</name>
</gene>
<dbReference type="SUPFAM" id="SSF55729">
    <property type="entry name" value="Acyl-CoA N-acyltransferases (Nat)"/>
    <property type="match status" value="1"/>
</dbReference>
<organism evidence="13 14">
    <name type="scientific">Novacetimonas maltaceti</name>
    <dbReference type="NCBI Taxonomy" id="1203393"/>
    <lineage>
        <taxon>Bacteria</taxon>
        <taxon>Pseudomonadati</taxon>
        <taxon>Pseudomonadota</taxon>
        <taxon>Alphaproteobacteria</taxon>
        <taxon>Acetobacterales</taxon>
        <taxon>Acetobacteraceae</taxon>
        <taxon>Novacetimonas</taxon>
    </lineage>
</organism>
<dbReference type="EMBL" id="POTC01000041">
    <property type="protein sequence ID" value="POF61889.1"/>
    <property type="molecule type" value="Genomic_DNA"/>
</dbReference>
<evidence type="ECO:0000256" key="6">
    <source>
        <dbReference type="ARBA" id="ARBA00022605"/>
    </source>
</evidence>
<feature type="domain" description="N-acetyltransferase" evidence="12">
    <location>
        <begin position="12"/>
        <end position="177"/>
    </location>
</feature>
<dbReference type="GO" id="GO:0003949">
    <property type="term" value="F:1-(5-phosphoribosyl)-5-[(5-phosphoribosylamino)methylideneamino]imidazole-4-carboxamide isomerase activity"/>
    <property type="evidence" value="ECO:0007669"/>
    <property type="project" value="UniProtKB-UniRule"/>
</dbReference>
<dbReference type="GO" id="GO:0000162">
    <property type="term" value="P:L-tryptophan biosynthetic process"/>
    <property type="evidence" value="ECO:0007669"/>
    <property type="project" value="TreeGrafter"/>
</dbReference>
<dbReference type="SUPFAM" id="SSF51366">
    <property type="entry name" value="Ribulose-phoshate binding barrel"/>
    <property type="match status" value="1"/>
</dbReference>
<dbReference type="InterPro" id="IPR013785">
    <property type="entry name" value="Aldolase_TIM"/>
</dbReference>
<dbReference type="EC" id="5.3.1.16" evidence="9 11"/>
<evidence type="ECO:0000256" key="1">
    <source>
        <dbReference type="ARBA" id="ARBA00000901"/>
    </source>
</evidence>
<evidence type="ECO:0000256" key="3">
    <source>
        <dbReference type="ARBA" id="ARBA00005133"/>
    </source>
</evidence>
<dbReference type="Pfam" id="PF00977">
    <property type="entry name" value="His_biosynth"/>
    <property type="match status" value="1"/>
</dbReference>
<dbReference type="Proteomes" id="UP000237344">
    <property type="component" value="Unassembled WGS sequence"/>
</dbReference>
<evidence type="ECO:0000313" key="13">
    <source>
        <dbReference type="EMBL" id="POF61889.1"/>
    </source>
</evidence>
<comment type="caution">
    <text evidence="13">The sequence shown here is derived from an EMBL/GenBank/DDBJ whole genome shotgun (WGS) entry which is preliminary data.</text>
</comment>
<dbReference type="InterPro" id="IPR023016">
    <property type="entry name" value="HisA/PriA"/>
</dbReference>
<accession>A0A2S3VZ39</accession>
<dbReference type="RefSeq" id="WP_110096010.1">
    <property type="nucleotide sequence ID" value="NZ_NKUE01000004.1"/>
</dbReference>
<dbReference type="PROSITE" id="PS51186">
    <property type="entry name" value="GNAT"/>
    <property type="match status" value="1"/>
</dbReference>
<dbReference type="AlphaFoldDB" id="A0A2S3VZ39"/>
<dbReference type="HAMAP" id="MF_01014">
    <property type="entry name" value="HisA"/>
    <property type="match status" value="1"/>
</dbReference>
<comment type="similarity">
    <text evidence="4 9 10">Belongs to the HisA/HisF family.</text>
</comment>
<evidence type="ECO:0000313" key="14">
    <source>
        <dbReference type="Proteomes" id="UP000237344"/>
    </source>
</evidence>
<evidence type="ECO:0000256" key="7">
    <source>
        <dbReference type="ARBA" id="ARBA00023102"/>
    </source>
</evidence>
<keyword evidence="7 9" id="KW-0368">Histidine biosynthesis</keyword>
<evidence type="ECO:0000256" key="11">
    <source>
        <dbReference type="RuleBase" id="RU003658"/>
    </source>
</evidence>
<dbReference type="GO" id="GO:0000105">
    <property type="term" value="P:L-histidine biosynthetic process"/>
    <property type="evidence" value="ECO:0007669"/>
    <property type="project" value="UniProtKB-UniRule"/>
</dbReference>
<feature type="active site" description="Proton acceptor" evidence="9">
    <location>
        <position position="214"/>
    </location>
</feature>
<evidence type="ECO:0000256" key="9">
    <source>
        <dbReference type="HAMAP-Rule" id="MF_01014"/>
    </source>
</evidence>